<dbReference type="NCBIfam" id="TIGR02937">
    <property type="entry name" value="sigma70-ECF"/>
    <property type="match status" value="1"/>
</dbReference>
<comment type="caution">
    <text evidence="7">The sequence shown here is derived from an EMBL/GenBank/DDBJ whole genome shotgun (WGS) entry which is preliminary data.</text>
</comment>
<dbReference type="Gene3D" id="1.10.10.10">
    <property type="entry name" value="Winged helix-like DNA-binding domain superfamily/Winged helix DNA-binding domain"/>
    <property type="match status" value="1"/>
</dbReference>
<dbReference type="InterPro" id="IPR036388">
    <property type="entry name" value="WH-like_DNA-bd_sf"/>
</dbReference>
<keyword evidence="4" id="KW-0804">Transcription</keyword>
<feature type="domain" description="RNA polymerase sigma factor 70 region 4 type 2" evidence="6">
    <location>
        <begin position="110"/>
        <end position="160"/>
    </location>
</feature>
<dbReference type="InterPro" id="IPR039425">
    <property type="entry name" value="RNA_pol_sigma-70-like"/>
</dbReference>
<dbReference type="InterPro" id="IPR013324">
    <property type="entry name" value="RNA_pol_sigma_r3/r4-like"/>
</dbReference>
<evidence type="ECO:0000256" key="1">
    <source>
        <dbReference type="ARBA" id="ARBA00010641"/>
    </source>
</evidence>
<dbReference type="PANTHER" id="PTHR43133:SF25">
    <property type="entry name" value="RNA POLYMERASE SIGMA FACTOR RFAY-RELATED"/>
    <property type="match status" value="1"/>
</dbReference>
<dbReference type="GO" id="GO:0006352">
    <property type="term" value="P:DNA-templated transcription initiation"/>
    <property type="evidence" value="ECO:0007669"/>
    <property type="project" value="InterPro"/>
</dbReference>
<reference evidence="7" key="1">
    <citation type="submission" date="2020-10" db="EMBL/GenBank/DDBJ databases">
        <authorList>
            <person name="Gilroy R."/>
        </authorList>
    </citation>
    <scope>NUCLEOTIDE SEQUENCE</scope>
    <source>
        <strain evidence="7">6919</strain>
    </source>
</reference>
<dbReference type="AlphaFoldDB" id="A0A9D9IQS1"/>
<gene>
    <name evidence="7" type="ORF">IAB88_08445</name>
</gene>
<keyword evidence="2" id="KW-0805">Transcription regulation</keyword>
<dbReference type="InterPro" id="IPR013325">
    <property type="entry name" value="RNA_pol_sigma_r2"/>
</dbReference>
<comment type="similarity">
    <text evidence="1">Belongs to the sigma-70 factor family. ECF subfamily.</text>
</comment>
<dbReference type="InterPro" id="IPR007627">
    <property type="entry name" value="RNA_pol_sigma70_r2"/>
</dbReference>
<evidence type="ECO:0000313" key="7">
    <source>
        <dbReference type="EMBL" id="MBO8477007.1"/>
    </source>
</evidence>
<dbReference type="EMBL" id="JADIMC010000097">
    <property type="protein sequence ID" value="MBO8477007.1"/>
    <property type="molecule type" value="Genomic_DNA"/>
</dbReference>
<dbReference type="Gene3D" id="1.10.1740.10">
    <property type="match status" value="1"/>
</dbReference>
<dbReference type="Pfam" id="PF04542">
    <property type="entry name" value="Sigma70_r2"/>
    <property type="match status" value="1"/>
</dbReference>
<evidence type="ECO:0000259" key="6">
    <source>
        <dbReference type="Pfam" id="PF08281"/>
    </source>
</evidence>
<dbReference type="Proteomes" id="UP000823598">
    <property type="component" value="Unassembled WGS sequence"/>
</dbReference>
<sequence length="168" mass="19805">MKSDNNFHDKLIALQSNMSNFALSLTANKEDAEDLTQETMLKVLDNEEKYTENTNFKGWVFTIMRNIFINNYRRIVRSQTMIDTTDNLYHLSLPQDSGFESPEASHNAKEIRELINSFPEEFRKPFTMFIDGYKYTEIADEMGIPVGTVKSRIFFARKRLKEMLYDFR</sequence>
<reference evidence="7" key="2">
    <citation type="journal article" date="2021" name="PeerJ">
        <title>Extensive microbial diversity within the chicken gut microbiome revealed by metagenomics and culture.</title>
        <authorList>
            <person name="Gilroy R."/>
            <person name="Ravi A."/>
            <person name="Getino M."/>
            <person name="Pursley I."/>
            <person name="Horton D.L."/>
            <person name="Alikhan N.F."/>
            <person name="Baker D."/>
            <person name="Gharbi K."/>
            <person name="Hall N."/>
            <person name="Watson M."/>
            <person name="Adriaenssens E.M."/>
            <person name="Foster-Nyarko E."/>
            <person name="Jarju S."/>
            <person name="Secka A."/>
            <person name="Antonio M."/>
            <person name="Oren A."/>
            <person name="Chaudhuri R.R."/>
            <person name="La Ragione R."/>
            <person name="Hildebrand F."/>
            <person name="Pallen M.J."/>
        </authorList>
    </citation>
    <scope>NUCLEOTIDE SEQUENCE</scope>
    <source>
        <strain evidence="7">6919</strain>
    </source>
</reference>
<accession>A0A9D9IQS1</accession>
<protein>
    <submittedName>
        <fullName evidence="7">RNA polymerase sigma factor</fullName>
    </submittedName>
</protein>
<proteinExistence type="inferred from homology"/>
<dbReference type="CDD" id="cd06171">
    <property type="entry name" value="Sigma70_r4"/>
    <property type="match status" value="1"/>
</dbReference>
<organism evidence="7 8">
    <name type="scientific">Candidatus Limisoma faecipullorum</name>
    <dbReference type="NCBI Taxonomy" id="2840854"/>
    <lineage>
        <taxon>Bacteria</taxon>
        <taxon>Pseudomonadati</taxon>
        <taxon>Bacteroidota</taxon>
        <taxon>Bacteroidia</taxon>
        <taxon>Bacteroidales</taxon>
        <taxon>Candidatus Limisoma</taxon>
    </lineage>
</organism>
<dbReference type="SUPFAM" id="SSF88946">
    <property type="entry name" value="Sigma2 domain of RNA polymerase sigma factors"/>
    <property type="match status" value="1"/>
</dbReference>
<evidence type="ECO:0000313" key="8">
    <source>
        <dbReference type="Proteomes" id="UP000823598"/>
    </source>
</evidence>
<evidence type="ECO:0000259" key="5">
    <source>
        <dbReference type="Pfam" id="PF04542"/>
    </source>
</evidence>
<evidence type="ECO:0000256" key="2">
    <source>
        <dbReference type="ARBA" id="ARBA00023015"/>
    </source>
</evidence>
<dbReference type="InterPro" id="IPR013249">
    <property type="entry name" value="RNA_pol_sigma70_r4_t2"/>
</dbReference>
<name>A0A9D9IQS1_9BACT</name>
<keyword evidence="3" id="KW-0731">Sigma factor</keyword>
<evidence type="ECO:0000256" key="3">
    <source>
        <dbReference type="ARBA" id="ARBA00023082"/>
    </source>
</evidence>
<dbReference type="Pfam" id="PF08281">
    <property type="entry name" value="Sigma70_r4_2"/>
    <property type="match status" value="1"/>
</dbReference>
<dbReference type="GO" id="GO:0016987">
    <property type="term" value="F:sigma factor activity"/>
    <property type="evidence" value="ECO:0007669"/>
    <property type="project" value="UniProtKB-KW"/>
</dbReference>
<feature type="domain" description="RNA polymerase sigma-70 region 2" evidence="5">
    <location>
        <begin position="19"/>
        <end position="74"/>
    </location>
</feature>
<dbReference type="GO" id="GO:0003677">
    <property type="term" value="F:DNA binding"/>
    <property type="evidence" value="ECO:0007669"/>
    <property type="project" value="InterPro"/>
</dbReference>
<evidence type="ECO:0000256" key="4">
    <source>
        <dbReference type="ARBA" id="ARBA00023163"/>
    </source>
</evidence>
<dbReference type="InterPro" id="IPR014284">
    <property type="entry name" value="RNA_pol_sigma-70_dom"/>
</dbReference>
<dbReference type="SUPFAM" id="SSF88659">
    <property type="entry name" value="Sigma3 and sigma4 domains of RNA polymerase sigma factors"/>
    <property type="match status" value="1"/>
</dbReference>
<dbReference type="PANTHER" id="PTHR43133">
    <property type="entry name" value="RNA POLYMERASE ECF-TYPE SIGMA FACTO"/>
    <property type="match status" value="1"/>
</dbReference>